<dbReference type="KEGG" id="scia:HUG15_20835"/>
<dbReference type="PRINTS" id="PR00080">
    <property type="entry name" value="SDRFAMILY"/>
</dbReference>
<dbReference type="EMBL" id="CP054705">
    <property type="protein sequence ID" value="QQK77781.1"/>
    <property type="molecule type" value="Genomic_DNA"/>
</dbReference>
<accession>A0A7T6Z6N0</accession>
<dbReference type="PANTHER" id="PTHR24321">
    <property type="entry name" value="DEHYDROGENASES, SHORT CHAIN"/>
    <property type="match status" value="1"/>
</dbReference>
<keyword evidence="4" id="KW-1185">Reference proteome</keyword>
<dbReference type="PANTHER" id="PTHR24321:SF8">
    <property type="entry name" value="ESTRADIOL 17-BETA-DEHYDROGENASE 8-RELATED"/>
    <property type="match status" value="1"/>
</dbReference>
<dbReference type="GO" id="GO:0008206">
    <property type="term" value="P:bile acid metabolic process"/>
    <property type="evidence" value="ECO:0007669"/>
    <property type="project" value="UniProtKB-ARBA"/>
</dbReference>
<evidence type="ECO:0000256" key="1">
    <source>
        <dbReference type="ARBA" id="ARBA00006484"/>
    </source>
</evidence>
<organism evidence="3 4">
    <name type="scientific">Salicibibacter cibarius</name>
    <dbReference type="NCBI Taxonomy" id="2743000"/>
    <lineage>
        <taxon>Bacteria</taxon>
        <taxon>Bacillati</taxon>
        <taxon>Bacillota</taxon>
        <taxon>Bacilli</taxon>
        <taxon>Bacillales</taxon>
        <taxon>Bacillaceae</taxon>
        <taxon>Salicibibacter</taxon>
    </lineage>
</organism>
<dbReference type="InterPro" id="IPR020904">
    <property type="entry name" value="Sc_DH/Rdtase_CS"/>
</dbReference>
<dbReference type="FunFam" id="3.40.50.720:FF:000084">
    <property type="entry name" value="Short-chain dehydrogenase reductase"/>
    <property type="match status" value="1"/>
</dbReference>
<dbReference type="InterPro" id="IPR002347">
    <property type="entry name" value="SDR_fam"/>
</dbReference>
<dbReference type="PROSITE" id="PS00061">
    <property type="entry name" value="ADH_SHORT"/>
    <property type="match status" value="1"/>
</dbReference>
<dbReference type="RefSeq" id="WP_200125447.1">
    <property type="nucleotide sequence ID" value="NZ_CP054705.1"/>
</dbReference>
<dbReference type="PRINTS" id="PR00081">
    <property type="entry name" value="GDHRDH"/>
</dbReference>
<keyword evidence="2" id="KW-0560">Oxidoreductase</keyword>
<gene>
    <name evidence="3" type="ORF">HUG15_20835</name>
</gene>
<reference evidence="3 4" key="1">
    <citation type="submission" date="2020-06" db="EMBL/GenBank/DDBJ databases">
        <title>Genomic analysis of Salicibibacter sp. NKC5-3.</title>
        <authorList>
            <person name="Oh Y.J."/>
        </authorList>
    </citation>
    <scope>NUCLEOTIDE SEQUENCE [LARGE SCALE GENOMIC DNA]</scope>
    <source>
        <strain evidence="3 4">NKC5-3</strain>
    </source>
</reference>
<evidence type="ECO:0000313" key="3">
    <source>
        <dbReference type="EMBL" id="QQK77781.1"/>
    </source>
</evidence>
<comment type="similarity">
    <text evidence="1">Belongs to the short-chain dehydrogenases/reductases (SDR) family.</text>
</comment>
<dbReference type="AlphaFoldDB" id="A0A7T6Z6N0"/>
<dbReference type="Proteomes" id="UP000595823">
    <property type="component" value="Chromosome"/>
</dbReference>
<dbReference type="SUPFAM" id="SSF51735">
    <property type="entry name" value="NAD(P)-binding Rossmann-fold domains"/>
    <property type="match status" value="1"/>
</dbReference>
<evidence type="ECO:0000256" key="2">
    <source>
        <dbReference type="ARBA" id="ARBA00023002"/>
    </source>
</evidence>
<protein>
    <submittedName>
        <fullName evidence="3">SDR family oxidoreductase</fullName>
    </submittedName>
</protein>
<dbReference type="NCBIfam" id="NF005559">
    <property type="entry name" value="PRK07231.1"/>
    <property type="match status" value="1"/>
</dbReference>
<dbReference type="InterPro" id="IPR036291">
    <property type="entry name" value="NAD(P)-bd_dom_sf"/>
</dbReference>
<dbReference type="Gene3D" id="3.40.50.720">
    <property type="entry name" value="NAD(P)-binding Rossmann-like Domain"/>
    <property type="match status" value="1"/>
</dbReference>
<dbReference type="GO" id="GO:0016491">
    <property type="term" value="F:oxidoreductase activity"/>
    <property type="evidence" value="ECO:0007669"/>
    <property type="project" value="UniProtKB-KW"/>
</dbReference>
<dbReference type="Pfam" id="PF13561">
    <property type="entry name" value="adh_short_C2"/>
    <property type="match status" value="1"/>
</dbReference>
<evidence type="ECO:0000313" key="4">
    <source>
        <dbReference type="Proteomes" id="UP000595823"/>
    </source>
</evidence>
<dbReference type="CDD" id="cd05233">
    <property type="entry name" value="SDR_c"/>
    <property type="match status" value="1"/>
</dbReference>
<proteinExistence type="inferred from homology"/>
<name>A0A7T6Z6N0_9BACI</name>
<sequence length="256" mass="27566">MKLNGKIALITGAGSGMGKSSAFLFAKEGAKVVVNDFDEDKGKETVEKISANGGEAIFIKADVSKSIEVEQMVETTVDYFGRIDILFNNAGIACVGPLHETKENEWDNLIDVNVKGVFLVTKYVIPLMMKQNEGSIINMSSGIAEMGLASRAAYAASKGAVLALTKSTQVDYASYNIRINAILPGTIQTPFIENYLEDAYGNVNKGLDSLKKRQLNEKLGQPEDIAQVALLLASDESRFMMGSPVYVDGGAVFCKT</sequence>